<organism evidence="2 3">
    <name type="scientific">Nocardioides gansuensis</name>
    <dbReference type="NCBI Taxonomy" id="2138300"/>
    <lineage>
        <taxon>Bacteria</taxon>
        <taxon>Bacillati</taxon>
        <taxon>Actinomycetota</taxon>
        <taxon>Actinomycetes</taxon>
        <taxon>Propionibacteriales</taxon>
        <taxon>Nocardioidaceae</taxon>
        <taxon>Nocardioides</taxon>
    </lineage>
</organism>
<protein>
    <recommendedName>
        <fullName evidence="4">Lipoprotein</fullName>
    </recommendedName>
</protein>
<evidence type="ECO:0000256" key="1">
    <source>
        <dbReference type="SAM" id="SignalP"/>
    </source>
</evidence>
<feature type="chain" id="PRO_5039047211" description="Lipoprotein" evidence="1">
    <location>
        <begin position="19"/>
        <end position="193"/>
    </location>
</feature>
<dbReference type="Proteomes" id="UP000246018">
    <property type="component" value="Unassembled WGS sequence"/>
</dbReference>
<name>A0A2T8F4Q6_9ACTN</name>
<dbReference type="EMBL" id="QDGZ01000015">
    <property type="protein sequence ID" value="PVG80705.1"/>
    <property type="molecule type" value="Genomic_DNA"/>
</dbReference>
<evidence type="ECO:0008006" key="4">
    <source>
        <dbReference type="Google" id="ProtNLM"/>
    </source>
</evidence>
<accession>A0A2T8F4Q6</accession>
<proteinExistence type="predicted"/>
<gene>
    <name evidence="2" type="ORF">DDE18_21800</name>
</gene>
<evidence type="ECO:0000313" key="2">
    <source>
        <dbReference type="EMBL" id="PVG80705.1"/>
    </source>
</evidence>
<feature type="signal peptide" evidence="1">
    <location>
        <begin position="1"/>
        <end position="18"/>
    </location>
</feature>
<keyword evidence="3" id="KW-1185">Reference proteome</keyword>
<dbReference type="PROSITE" id="PS51257">
    <property type="entry name" value="PROKAR_LIPOPROTEIN"/>
    <property type="match status" value="1"/>
</dbReference>
<reference evidence="2 3" key="1">
    <citation type="submission" date="2018-04" db="EMBL/GenBank/DDBJ databases">
        <title>Genome of Nocardioides gansuensis WSJ-1.</title>
        <authorList>
            <person name="Wu S."/>
            <person name="Wang G."/>
        </authorList>
    </citation>
    <scope>NUCLEOTIDE SEQUENCE [LARGE SCALE GENOMIC DNA]</scope>
    <source>
        <strain evidence="2 3">WSJ-1</strain>
    </source>
</reference>
<comment type="caution">
    <text evidence="2">The sequence shown here is derived from an EMBL/GenBank/DDBJ whole genome shotgun (WGS) entry which is preliminary data.</text>
</comment>
<dbReference type="AlphaFoldDB" id="A0A2T8F4Q6"/>
<keyword evidence="1" id="KW-0732">Signal</keyword>
<sequence length="193" mass="20188">MRRWVAVGLVSILAATLAACTGRGGGQLAPDGVFTGAASFGFTFSCERSSASVQTEPPTGRLRIQLSYSDHGTNPLGSGFSVHGTVDTLPPVLESMLCIGQEPPPGGNELIFLGRYRTTTSVPTGFAQGCVSATPLCRFEVIVRDNDRNRAPSSGDFFSIKLSSGTVLESELAPAAVFYARAGVLRSGNLTID</sequence>
<evidence type="ECO:0000313" key="3">
    <source>
        <dbReference type="Proteomes" id="UP000246018"/>
    </source>
</evidence>